<protein>
    <submittedName>
        <fullName evidence="1">Uncharacterized protein</fullName>
    </submittedName>
</protein>
<accession>A0A378Y0K9</accession>
<dbReference type="EMBL" id="UGSC01000001">
    <property type="protein sequence ID" value="SUA70243.1"/>
    <property type="molecule type" value="Genomic_DNA"/>
</dbReference>
<evidence type="ECO:0000313" key="2">
    <source>
        <dbReference type="Proteomes" id="UP000254400"/>
    </source>
</evidence>
<dbReference type="Proteomes" id="UP000254400">
    <property type="component" value="Unassembled WGS sequence"/>
</dbReference>
<organism evidence="1 2">
    <name type="scientific">Paenibacillus polymyxa</name>
    <name type="common">Bacillus polymyxa</name>
    <dbReference type="NCBI Taxonomy" id="1406"/>
    <lineage>
        <taxon>Bacteria</taxon>
        <taxon>Bacillati</taxon>
        <taxon>Bacillota</taxon>
        <taxon>Bacilli</taxon>
        <taxon>Bacillales</taxon>
        <taxon>Paenibacillaceae</taxon>
        <taxon>Paenibacillus</taxon>
    </lineage>
</organism>
<name>A0A378Y0K9_PAEPO</name>
<gene>
    <name evidence="1" type="ORF">NCTC10343_03113</name>
</gene>
<dbReference type="AlphaFoldDB" id="A0A378Y0K9"/>
<evidence type="ECO:0000313" key="1">
    <source>
        <dbReference type="EMBL" id="SUA70243.1"/>
    </source>
</evidence>
<proteinExistence type="predicted"/>
<reference evidence="1 2" key="1">
    <citation type="submission" date="2018-06" db="EMBL/GenBank/DDBJ databases">
        <authorList>
            <consortium name="Pathogen Informatics"/>
            <person name="Doyle S."/>
        </authorList>
    </citation>
    <scope>NUCLEOTIDE SEQUENCE [LARGE SCALE GENOMIC DNA]</scope>
    <source>
        <strain evidence="1 2">NCTC10343</strain>
    </source>
</reference>
<sequence>MVLSPKPLKEFDKSKINFSDGTRYLLNSRKNTAIKIPSTVIKLLLKLNANIFLADTLITALHLRSFGHDDLIIKNWHESSYRMYAFPNSEPNQRFLKFMSTVFKSTSHELTENEVDTLIYFFARVPHGYALPDNLIHCHYELRHTIL</sequence>